<evidence type="ECO:0000259" key="4">
    <source>
        <dbReference type="Pfam" id="PF01055"/>
    </source>
</evidence>
<evidence type="ECO:0000256" key="2">
    <source>
        <dbReference type="RuleBase" id="RU361185"/>
    </source>
</evidence>
<dbReference type="InterPro" id="IPR048395">
    <property type="entry name" value="Glyco_hydro_31_C"/>
</dbReference>
<evidence type="ECO:0000313" key="9">
    <source>
        <dbReference type="Proteomes" id="UP000184236"/>
    </source>
</evidence>
<evidence type="ECO:0000259" key="5">
    <source>
        <dbReference type="Pfam" id="PF13802"/>
    </source>
</evidence>
<dbReference type="AlphaFoldDB" id="A0A1M4THW4"/>
<protein>
    <submittedName>
        <fullName evidence="8">Alpha-glucosidase</fullName>
    </submittedName>
</protein>
<keyword evidence="9" id="KW-1185">Reference proteome</keyword>
<dbReference type="CDD" id="cd14752">
    <property type="entry name" value="GH31_N"/>
    <property type="match status" value="1"/>
</dbReference>
<dbReference type="Proteomes" id="UP000184236">
    <property type="component" value="Unassembled WGS sequence"/>
</dbReference>
<feature type="domain" description="Glycoside hydrolase family 31 TIM barrel" evidence="4">
    <location>
        <begin position="258"/>
        <end position="580"/>
    </location>
</feature>
<accession>A0A1M4THW4</accession>
<dbReference type="GO" id="GO:0004553">
    <property type="term" value="F:hydrolase activity, hydrolyzing O-glycosyl compounds"/>
    <property type="evidence" value="ECO:0007669"/>
    <property type="project" value="InterPro"/>
</dbReference>
<feature type="domain" description="Glycoside hydrolase family 31 N-terminal" evidence="5">
    <location>
        <begin position="47"/>
        <end position="214"/>
    </location>
</feature>
<keyword evidence="2" id="KW-0326">Glycosidase</keyword>
<dbReference type="PANTHER" id="PTHR22762:SF120">
    <property type="entry name" value="HETEROGLYCAN GLUCOSIDASE 1"/>
    <property type="match status" value="1"/>
</dbReference>
<evidence type="ECO:0000256" key="1">
    <source>
        <dbReference type="ARBA" id="ARBA00007806"/>
    </source>
</evidence>
<comment type="similarity">
    <text evidence="1 2">Belongs to the glycosyl hydrolase 31 family.</text>
</comment>
<feature type="chain" id="PRO_5012477117" evidence="3">
    <location>
        <begin position="22"/>
        <end position="821"/>
    </location>
</feature>
<organism evidence="8 9">
    <name type="scientific">Chryseobacterium takakiae</name>
    <dbReference type="NCBI Taxonomy" id="1302685"/>
    <lineage>
        <taxon>Bacteria</taxon>
        <taxon>Pseudomonadati</taxon>
        <taxon>Bacteroidota</taxon>
        <taxon>Flavobacteriia</taxon>
        <taxon>Flavobacteriales</taxon>
        <taxon>Weeksellaceae</taxon>
        <taxon>Chryseobacterium group</taxon>
        <taxon>Chryseobacterium</taxon>
    </lineage>
</organism>
<dbReference type="Pfam" id="PF17137">
    <property type="entry name" value="DUF5110"/>
    <property type="match status" value="1"/>
</dbReference>
<dbReference type="STRING" id="1302685.SAMN05444408_101392"/>
<evidence type="ECO:0000256" key="3">
    <source>
        <dbReference type="SAM" id="SignalP"/>
    </source>
</evidence>
<keyword evidence="3" id="KW-0732">Signal</keyword>
<dbReference type="Gene3D" id="2.60.40.1180">
    <property type="entry name" value="Golgi alpha-mannosidase II"/>
    <property type="match status" value="2"/>
</dbReference>
<sequence length="821" mass="94812">MNSFKLILLFFSITIGQSYSAQESVGEIVKYQKTNHGLEGSTAKHFFKISVYNSNTVRIQVSKNKNIEDFSFALVDEKIPDFSDFKILDNGTSISLTTKEITAEIQKKPYFKITYKNAKGEVINEDLDGKALGTTFQGDKVTVYKKHFGERFVGMGESLGNLDRNKTIVTTWNTDFYKYDDPRIPMYISVPFYIGILKDKVYGIYYDNSFKGTFNFGASNKRFMSVSFDGGDMDYFFIHDDSVAKVIENYTSITGRIPLPPKWSIGYQQSRCSYYNEDQVNFIAKTFREKKIPLDGIVLDADYLVEYEPFRIDTKKFPDMKKMASALRQKGIELTASVNPGIKIDPTYDAYNDGIKKDIFLKYQDGEKYITDIYPNTNYFPDFTYPKARTWWADQMKIYQDVGINGYWNDMNEPAIDGQMMPDNVVFDYDGRKSNTAESHNLYGFLMARSSYESFKKYGGNKRPFVMTRSAFAGVQRYATVWSGDNQAKDEHILLGVLLNNQMSLSGIPFVGPDLGGYIGDGNKELYRRWVEVGIFSPYLRNHREQFAAANEPWSYGEDNELISQSYIGFRYQMMPYLYSKFHETSQNGMPISKALCVDYPFDSNIYNVNYQHQFLFGDAFLIAPVMGKDKQKKIYFPEGHFYNIFTDEKIEGNQEKQMELDPYHLPIFAKASSIIPLQNVTQSTKEKPNDTLQLHIYNGNKTNIFSYYEDDGETLDYEKGDFYKRRIEFDPQKKIIRFSKSEGKFSSNFKKIKIILHGFDAVSKDLNAKQEQCKLFDPLANLDQIFYDAAALKNLRKQNAIRDSKVLIIDNKDEAMIINY</sequence>
<dbReference type="SUPFAM" id="SSF74650">
    <property type="entry name" value="Galactose mutarotase-like"/>
    <property type="match status" value="1"/>
</dbReference>
<dbReference type="GO" id="GO:0030246">
    <property type="term" value="F:carbohydrate binding"/>
    <property type="evidence" value="ECO:0007669"/>
    <property type="project" value="InterPro"/>
</dbReference>
<reference evidence="9" key="1">
    <citation type="submission" date="2016-11" db="EMBL/GenBank/DDBJ databases">
        <authorList>
            <person name="Varghese N."/>
            <person name="Submissions S."/>
        </authorList>
    </citation>
    <scope>NUCLEOTIDE SEQUENCE [LARGE SCALE GENOMIC DNA]</scope>
    <source>
        <strain evidence="9">DSM 26898</strain>
    </source>
</reference>
<dbReference type="Gene3D" id="2.60.40.1760">
    <property type="entry name" value="glycosyl hydrolase (family 31)"/>
    <property type="match status" value="1"/>
</dbReference>
<keyword evidence="2" id="KW-0378">Hydrolase</keyword>
<gene>
    <name evidence="8" type="ORF">SAMN05444408_101392</name>
</gene>
<dbReference type="EMBL" id="FQVO01000001">
    <property type="protein sequence ID" value="SHE44051.1"/>
    <property type="molecule type" value="Genomic_DNA"/>
</dbReference>
<dbReference type="CDD" id="cd06604">
    <property type="entry name" value="GH31_glucosidase_II_MalA"/>
    <property type="match status" value="1"/>
</dbReference>
<dbReference type="PANTHER" id="PTHR22762">
    <property type="entry name" value="ALPHA-GLUCOSIDASE"/>
    <property type="match status" value="1"/>
</dbReference>
<dbReference type="InterPro" id="IPR033403">
    <property type="entry name" value="DUF5110"/>
</dbReference>
<feature type="domain" description="Glycosyl hydrolase family 31 C-terminal" evidence="7">
    <location>
        <begin position="589"/>
        <end position="676"/>
    </location>
</feature>
<dbReference type="InterPro" id="IPR013780">
    <property type="entry name" value="Glyco_hydro_b"/>
</dbReference>
<evidence type="ECO:0000313" key="8">
    <source>
        <dbReference type="EMBL" id="SHE44051.1"/>
    </source>
</evidence>
<evidence type="ECO:0000259" key="7">
    <source>
        <dbReference type="Pfam" id="PF21365"/>
    </source>
</evidence>
<dbReference type="InterPro" id="IPR011013">
    <property type="entry name" value="Gal_mutarotase_sf_dom"/>
</dbReference>
<dbReference type="SUPFAM" id="SSF51445">
    <property type="entry name" value="(Trans)glycosidases"/>
    <property type="match status" value="1"/>
</dbReference>
<dbReference type="Pfam" id="PF21365">
    <property type="entry name" value="Glyco_hydro_31_3rd"/>
    <property type="match status" value="1"/>
</dbReference>
<dbReference type="RefSeq" id="WP_072883131.1">
    <property type="nucleotide sequence ID" value="NZ_FQVO01000001.1"/>
</dbReference>
<dbReference type="Pfam" id="PF13802">
    <property type="entry name" value="Gal_mutarotas_2"/>
    <property type="match status" value="1"/>
</dbReference>
<proteinExistence type="inferred from homology"/>
<dbReference type="InterPro" id="IPR017853">
    <property type="entry name" value="GH"/>
</dbReference>
<dbReference type="InterPro" id="IPR025887">
    <property type="entry name" value="Glyco_hydro_31_N_dom"/>
</dbReference>
<dbReference type="GO" id="GO:0005975">
    <property type="term" value="P:carbohydrate metabolic process"/>
    <property type="evidence" value="ECO:0007669"/>
    <property type="project" value="InterPro"/>
</dbReference>
<dbReference type="Pfam" id="PF01055">
    <property type="entry name" value="Glyco_hydro_31_2nd"/>
    <property type="match status" value="1"/>
</dbReference>
<dbReference type="InterPro" id="IPR000322">
    <property type="entry name" value="Glyco_hydro_31_TIM"/>
</dbReference>
<name>A0A1M4THW4_9FLAO</name>
<feature type="signal peptide" evidence="3">
    <location>
        <begin position="1"/>
        <end position="21"/>
    </location>
</feature>
<dbReference type="OrthoDB" id="176168at2"/>
<dbReference type="Gene3D" id="3.20.20.80">
    <property type="entry name" value="Glycosidases"/>
    <property type="match status" value="2"/>
</dbReference>
<feature type="domain" description="DUF5110" evidence="6">
    <location>
        <begin position="692"/>
        <end position="759"/>
    </location>
</feature>
<dbReference type="SUPFAM" id="SSF51011">
    <property type="entry name" value="Glycosyl hydrolase domain"/>
    <property type="match status" value="1"/>
</dbReference>
<evidence type="ECO:0000259" key="6">
    <source>
        <dbReference type="Pfam" id="PF17137"/>
    </source>
</evidence>